<dbReference type="PROSITE" id="PS51123">
    <property type="entry name" value="OMPA_2"/>
    <property type="match status" value="1"/>
</dbReference>
<dbReference type="Pfam" id="PF00691">
    <property type="entry name" value="OmpA"/>
    <property type="match status" value="1"/>
</dbReference>
<dbReference type="InterPro" id="IPR006664">
    <property type="entry name" value="OMP_bac"/>
</dbReference>
<dbReference type="PRINTS" id="PR01021">
    <property type="entry name" value="OMPADOMAIN"/>
</dbReference>
<dbReference type="OrthoDB" id="6408603at2759"/>
<dbReference type="AlphaFoldDB" id="A0A7R8ZXX4"/>
<proteinExistence type="predicted"/>
<gene>
    <name evidence="4" type="ORF">CTOB1V02_LOCUS16342</name>
</gene>
<dbReference type="InterPro" id="IPR006665">
    <property type="entry name" value="OmpA-like"/>
</dbReference>
<sequence length="158" mass="17279">IEDALSAETSGLEIVTKFDVVAAPVEQEPVDPAICVDEINLILQENPVQFEPSSTNLTPDSAITITRIAQILYECNQYSFEIGGHTDSQGGEELNLRISEGRARAVMNAVLEQALEFGNLTAKGYGESEPIADNDTEEGRATNRRIEIRLIEGEENTQ</sequence>
<feature type="non-terminal residue" evidence="4">
    <location>
        <position position="1"/>
    </location>
</feature>
<evidence type="ECO:0000313" key="4">
    <source>
        <dbReference type="EMBL" id="CAD7238527.1"/>
    </source>
</evidence>
<reference evidence="4" key="1">
    <citation type="submission" date="2020-11" db="EMBL/GenBank/DDBJ databases">
        <authorList>
            <person name="Tran Van P."/>
        </authorList>
    </citation>
    <scope>NUCLEOTIDE SEQUENCE</scope>
</reference>
<evidence type="ECO:0000256" key="3">
    <source>
        <dbReference type="ARBA" id="ARBA00023237"/>
    </source>
</evidence>
<dbReference type="PANTHER" id="PTHR30329">
    <property type="entry name" value="STATOR ELEMENT OF FLAGELLAR MOTOR COMPLEX"/>
    <property type="match status" value="1"/>
</dbReference>
<dbReference type="CDD" id="cd07185">
    <property type="entry name" value="OmpA_C-like"/>
    <property type="match status" value="1"/>
</dbReference>
<dbReference type="InterPro" id="IPR036737">
    <property type="entry name" value="OmpA-like_sf"/>
</dbReference>
<dbReference type="GO" id="GO:0016020">
    <property type="term" value="C:membrane"/>
    <property type="evidence" value="ECO:0007669"/>
    <property type="project" value="InterPro"/>
</dbReference>
<evidence type="ECO:0000256" key="2">
    <source>
        <dbReference type="ARBA" id="ARBA00023136"/>
    </source>
</evidence>
<accession>A0A7R8ZXX4</accession>
<comment type="subcellular location">
    <subcellularLocation>
        <location evidence="1">Cell outer membrane</location>
    </subcellularLocation>
</comment>
<dbReference type="EMBL" id="OB703164">
    <property type="protein sequence ID" value="CAD7238527.1"/>
    <property type="molecule type" value="Genomic_DNA"/>
</dbReference>
<dbReference type="Gene3D" id="3.30.1330.60">
    <property type="entry name" value="OmpA-like domain"/>
    <property type="match status" value="1"/>
</dbReference>
<keyword evidence="2" id="KW-0472">Membrane</keyword>
<evidence type="ECO:0000256" key="1">
    <source>
        <dbReference type="ARBA" id="ARBA00004442"/>
    </source>
</evidence>
<dbReference type="PANTHER" id="PTHR30329:SF21">
    <property type="entry name" value="LIPOPROTEIN YIAD-RELATED"/>
    <property type="match status" value="1"/>
</dbReference>
<dbReference type="SUPFAM" id="SSF103088">
    <property type="entry name" value="OmpA-like"/>
    <property type="match status" value="1"/>
</dbReference>
<keyword evidence="3" id="KW-0998">Cell outer membrane</keyword>
<protein>
    <submittedName>
        <fullName evidence="4">Uncharacterized protein</fullName>
    </submittedName>
</protein>
<organism evidence="4">
    <name type="scientific">Cyprideis torosa</name>
    <dbReference type="NCBI Taxonomy" id="163714"/>
    <lineage>
        <taxon>Eukaryota</taxon>
        <taxon>Metazoa</taxon>
        <taxon>Ecdysozoa</taxon>
        <taxon>Arthropoda</taxon>
        <taxon>Crustacea</taxon>
        <taxon>Oligostraca</taxon>
        <taxon>Ostracoda</taxon>
        <taxon>Podocopa</taxon>
        <taxon>Podocopida</taxon>
        <taxon>Cytherocopina</taxon>
        <taxon>Cytheroidea</taxon>
        <taxon>Cytherideidae</taxon>
        <taxon>Cyprideis</taxon>
    </lineage>
</organism>
<name>A0A7R8ZXX4_9CRUS</name>
<dbReference type="InterPro" id="IPR050330">
    <property type="entry name" value="Bact_OuterMem_StrucFunc"/>
</dbReference>